<comment type="caution">
    <text evidence="2">The sequence shown here is derived from an EMBL/GenBank/DDBJ whole genome shotgun (WGS) entry which is preliminary data.</text>
</comment>
<feature type="compositionally biased region" description="Basic and acidic residues" evidence="1">
    <location>
        <begin position="11"/>
        <end position="20"/>
    </location>
</feature>
<name>A0AA40FN19_9HYME</name>
<reference evidence="2" key="1">
    <citation type="submission" date="2021-10" db="EMBL/GenBank/DDBJ databases">
        <title>Melipona bicolor Genome sequencing and assembly.</title>
        <authorList>
            <person name="Araujo N.S."/>
            <person name="Arias M.C."/>
        </authorList>
    </citation>
    <scope>NUCLEOTIDE SEQUENCE</scope>
    <source>
        <strain evidence="2">USP_2M_L1-L4_2017</strain>
        <tissue evidence="2">Whole body</tissue>
    </source>
</reference>
<organism evidence="2 3">
    <name type="scientific">Melipona bicolor</name>
    <dbReference type="NCBI Taxonomy" id="60889"/>
    <lineage>
        <taxon>Eukaryota</taxon>
        <taxon>Metazoa</taxon>
        <taxon>Ecdysozoa</taxon>
        <taxon>Arthropoda</taxon>
        <taxon>Hexapoda</taxon>
        <taxon>Insecta</taxon>
        <taxon>Pterygota</taxon>
        <taxon>Neoptera</taxon>
        <taxon>Endopterygota</taxon>
        <taxon>Hymenoptera</taxon>
        <taxon>Apocrita</taxon>
        <taxon>Aculeata</taxon>
        <taxon>Apoidea</taxon>
        <taxon>Anthophila</taxon>
        <taxon>Apidae</taxon>
        <taxon>Melipona</taxon>
    </lineage>
</organism>
<proteinExistence type="predicted"/>
<sequence length="175" mass="18608">MNRPACISVRAESRVKHPDPGGRSPIGRVTVGPPSCRLEVVNLKGGGDGVPLNENGKPFSDESRRIYLAGAVLPETCEGSFPAKGGESVGTDSGTFVLRFLKGTKAERVGEKREAKWLLFPDSSGQPASPRGVVRRTGAASHAVFHPRVKLVADLLRESSHAAKILRESSTRDAA</sequence>
<dbReference type="Proteomes" id="UP001177670">
    <property type="component" value="Unassembled WGS sequence"/>
</dbReference>
<dbReference type="AlphaFoldDB" id="A0AA40FN19"/>
<feature type="region of interest" description="Disordered" evidence="1">
    <location>
        <begin position="1"/>
        <end position="31"/>
    </location>
</feature>
<evidence type="ECO:0000313" key="2">
    <source>
        <dbReference type="EMBL" id="KAK1121886.1"/>
    </source>
</evidence>
<evidence type="ECO:0000313" key="3">
    <source>
        <dbReference type="Proteomes" id="UP001177670"/>
    </source>
</evidence>
<evidence type="ECO:0000256" key="1">
    <source>
        <dbReference type="SAM" id="MobiDB-lite"/>
    </source>
</evidence>
<keyword evidence="3" id="KW-1185">Reference proteome</keyword>
<protein>
    <submittedName>
        <fullName evidence="2">Uncharacterized protein</fullName>
    </submittedName>
</protein>
<gene>
    <name evidence="2" type="ORF">K0M31_009736</name>
</gene>
<accession>A0AA40FN19</accession>
<dbReference type="EMBL" id="JAHYIQ010000024">
    <property type="protein sequence ID" value="KAK1121886.1"/>
    <property type="molecule type" value="Genomic_DNA"/>
</dbReference>